<name>A0A085NLD5_9BILA</name>
<proteinExistence type="predicted"/>
<dbReference type="EMBL" id="KL367489">
    <property type="protein sequence ID" value="KFD70281.1"/>
    <property type="molecule type" value="Genomic_DNA"/>
</dbReference>
<reference evidence="2 3" key="1">
    <citation type="journal article" date="2014" name="Nat. Genet.">
        <title>Genome and transcriptome of the porcine whipworm Trichuris suis.</title>
        <authorList>
            <person name="Jex A.R."/>
            <person name="Nejsum P."/>
            <person name="Schwarz E.M."/>
            <person name="Hu L."/>
            <person name="Young N.D."/>
            <person name="Hall R.S."/>
            <person name="Korhonen P.K."/>
            <person name="Liao S."/>
            <person name="Thamsborg S."/>
            <person name="Xia J."/>
            <person name="Xu P."/>
            <person name="Wang S."/>
            <person name="Scheerlinck J.P."/>
            <person name="Hofmann A."/>
            <person name="Sternberg P.W."/>
            <person name="Wang J."/>
            <person name="Gasser R.B."/>
        </authorList>
    </citation>
    <scope>NUCLEOTIDE SEQUENCE [LARGE SCALE GENOMIC DNA]</scope>
    <source>
        <strain evidence="2">DCEP-RM93F</strain>
        <strain evidence="1">DCEP-RM93M</strain>
    </source>
</reference>
<keyword evidence="3" id="KW-1185">Reference proteome</keyword>
<dbReference type="AlphaFoldDB" id="A0A085NLD5"/>
<evidence type="ECO:0000313" key="2">
    <source>
        <dbReference type="EMBL" id="KFD70281.1"/>
    </source>
</evidence>
<gene>
    <name evidence="1" type="ORF">M513_09240</name>
    <name evidence="2" type="ORF">M514_09240</name>
</gene>
<dbReference type="Proteomes" id="UP000030758">
    <property type="component" value="Unassembled WGS sequence"/>
</dbReference>
<accession>A0A085NLD5</accession>
<protein>
    <submittedName>
        <fullName evidence="2">Uncharacterized protein</fullName>
    </submittedName>
</protein>
<dbReference type="Proteomes" id="UP000030764">
    <property type="component" value="Unassembled WGS sequence"/>
</dbReference>
<dbReference type="EMBL" id="KL363262">
    <property type="protein sequence ID" value="KFD49911.1"/>
    <property type="molecule type" value="Genomic_DNA"/>
</dbReference>
<organism evidence="2">
    <name type="scientific">Trichuris suis</name>
    <name type="common">pig whipworm</name>
    <dbReference type="NCBI Taxonomy" id="68888"/>
    <lineage>
        <taxon>Eukaryota</taxon>
        <taxon>Metazoa</taxon>
        <taxon>Ecdysozoa</taxon>
        <taxon>Nematoda</taxon>
        <taxon>Enoplea</taxon>
        <taxon>Dorylaimia</taxon>
        <taxon>Trichinellida</taxon>
        <taxon>Trichuridae</taxon>
        <taxon>Trichuris</taxon>
    </lineage>
</organism>
<evidence type="ECO:0000313" key="1">
    <source>
        <dbReference type="EMBL" id="KFD49911.1"/>
    </source>
</evidence>
<evidence type="ECO:0000313" key="3">
    <source>
        <dbReference type="Proteomes" id="UP000030764"/>
    </source>
</evidence>
<sequence>MKEEHDFQLLEAVCRRWRRSPDTIVPKKLKYWSRNIVMKVGTNLSQRIDGCRFINSDTMEFSRSIMVNVVFKCSQYVSNSADRNISIVWQRVGFCSETNCRIRRELS</sequence>